<evidence type="ECO:0000313" key="3">
    <source>
        <dbReference type="Proteomes" id="UP000286288"/>
    </source>
</evidence>
<keyword evidence="1" id="KW-0472">Membrane</keyword>
<sequence length="214" mass="22914">MKKISTFELVLTAFFLGILILLASVPFLGFIPLGPINATTMHIPVIIASIVLGPRIGGFLGGAFGIISMVRSTWIITPLSFVFSPFVPIYGSDQGSCKAILVALIPRVLIGVVPYFVYKGCQKIWKNKQQSLSLLIAGVAGGLTNTILVMNLIYFLFQQEYAEVVGKAGNAVYAAILGVIFAQGVPEAIVAGIATMAVGTVLLRLVMNRKKNRI</sequence>
<comment type="caution">
    <text evidence="2">The sequence shown here is derived from an EMBL/GenBank/DDBJ whole genome shotgun (WGS) entry which is preliminary data.</text>
</comment>
<name>A0A415EX89_ENTCA</name>
<feature type="transmembrane region" description="Helical" evidence="1">
    <location>
        <begin position="73"/>
        <end position="92"/>
    </location>
</feature>
<dbReference type="Gene3D" id="1.10.1760.20">
    <property type="match status" value="1"/>
</dbReference>
<keyword evidence="1" id="KW-1133">Transmembrane helix</keyword>
<reference evidence="2 3" key="1">
    <citation type="submission" date="2018-08" db="EMBL/GenBank/DDBJ databases">
        <title>A genome reference for cultivated species of the human gut microbiota.</title>
        <authorList>
            <person name="Zou Y."/>
            <person name="Xue W."/>
            <person name="Luo G."/>
        </authorList>
    </citation>
    <scope>NUCLEOTIDE SEQUENCE [LARGE SCALE GENOMIC DNA]</scope>
    <source>
        <strain evidence="2 3">AF48-16</strain>
    </source>
</reference>
<proteinExistence type="predicted"/>
<dbReference type="AlphaFoldDB" id="A0A415EX89"/>
<evidence type="ECO:0000256" key="1">
    <source>
        <dbReference type="SAM" id="Phobius"/>
    </source>
</evidence>
<dbReference type="InterPro" id="IPR024529">
    <property type="entry name" value="ECF_trnsprt_substrate-spec"/>
</dbReference>
<dbReference type="EMBL" id="QRMZ01000002">
    <property type="protein sequence ID" value="RHK07934.1"/>
    <property type="molecule type" value="Genomic_DNA"/>
</dbReference>
<feature type="transmembrane region" description="Helical" evidence="1">
    <location>
        <begin position="164"/>
        <end position="182"/>
    </location>
</feature>
<feature type="transmembrane region" description="Helical" evidence="1">
    <location>
        <begin position="99"/>
        <end position="118"/>
    </location>
</feature>
<protein>
    <submittedName>
        <fullName evidence="2">ECF transporter S component</fullName>
    </submittedName>
</protein>
<feature type="transmembrane region" description="Helical" evidence="1">
    <location>
        <begin position="12"/>
        <end position="33"/>
    </location>
</feature>
<gene>
    <name evidence="2" type="ORF">DW084_02065</name>
</gene>
<dbReference type="Proteomes" id="UP000286288">
    <property type="component" value="Unassembled WGS sequence"/>
</dbReference>
<keyword evidence="1" id="KW-0812">Transmembrane</keyword>
<dbReference type="Pfam" id="PF12822">
    <property type="entry name" value="ECF_trnsprt"/>
    <property type="match status" value="1"/>
</dbReference>
<accession>A0A415EX89</accession>
<dbReference type="GO" id="GO:0022857">
    <property type="term" value="F:transmembrane transporter activity"/>
    <property type="evidence" value="ECO:0007669"/>
    <property type="project" value="InterPro"/>
</dbReference>
<organism evidence="2 3">
    <name type="scientific">Enterococcus casseliflavus</name>
    <name type="common">Enterococcus flavescens</name>
    <dbReference type="NCBI Taxonomy" id="37734"/>
    <lineage>
        <taxon>Bacteria</taxon>
        <taxon>Bacillati</taxon>
        <taxon>Bacillota</taxon>
        <taxon>Bacilli</taxon>
        <taxon>Lactobacillales</taxon>
        <taxon>Enterococcaceae</taxon>
        <taxon>Enterococcus</taxon>
    </lineage>
</organism>
<feature type="transmembrane region" description="Helical" evidence="1">
    <location>
        <begin position="45"/>
        <end position="67"/>
    </location>
</feature>
<feature type="transmembrane region" description="Helical" evidence="1">
    <location>
        <begin position="130"/>
        <end position="157"/>
    </location>
</feature>
<evidence type="ECO:0000313" key="2">
    <source>
        <dbReference type="EMBL" id="RHK07934.1"/>
    </source>
</evidence>